<evidence type="ECO:0000256" key="1">
    <source>
        <dbReference type="SAM" id="Phobius"/>
    </source>
</evidence>
<dbReference type="EMBL" id="PFQB01000127">
    <property type="protein sequence ID" value="PJA12114.1"/>
    <property type="molecule type" value="Genomic_DNA"/>
</dbReference>
<keyword evidence="1" id="KW-1133">Transmembrane helix</keyword>
<protein>
    <submittedName>
        <fullName evidence="2">Uncharacterized protein</fullName>
    </submittedName>
</protein>
<organism evidence="2 3">
    <name type="scientific">Candidatus Dojkabacteria bacterium CG_4_10_14_0_2_um_filter_Dojkabacteria_WS6_41_15</name>
    <dbReference type="NCBI Taxonomy" id="2014249"/>
    <lineage>
        <taxon>Bacteria</taxon>
        <taxon>Candidatus Dojkabacteria</taxon>
    </lineage>
</organism>
<keyword evidence="1" id="KW-0472">Membrane</keyword>
<evidence type="ECO:0000313" key="2">
    <source>
        <dbReference type="EMBL" id="PJA12114.1"/>
    </source>
</evidence>
<reference evidence="3" key="1">
    <citation type="submission" date="2017-09" db="EMBL/GenBank/DDBJ databases">
        <title>Depth-based differentiation of microbial function through sediment-hosted aquifers and enrichment of novel symbionts in the deep terrestrial subsurface.</title>
        <authorList>
            <person name="Probst A.J."/>
            <person name="Ladd B."/>
            <person name="Jarett J.K."/>
            <person name="Geller-Mcgrath D.E."/>
            <person name="Sieber C.M.K."/>
            <person name="Emerson J.B."/>
            <person name="Anantharaman K."/>
            <person name="Thomas B.C."/>
            <person name="Malmstrom R."/>
            <person name="Stieglmeier M."/>
            <person name="Klingl A."/>
            <person name="Woyke T."/>
            <person name="Ryan C.M."/>
            <person name="Banfield J.F."/>
        </authorList>
    </citation>
    <scope>NUCLEOTIDE SEQUENCE [LARGE SCALE GENOMIC DNA]</scope>
</reference>
<keyword evidence="1" id="KW-0812">Transmembrane</keyword>
<evidence type="ECO:0000313" key="3">
    <source>
        <dbReference type="Proteomes" id="UP000228952"/>
    </source>
</evidence>
<comment type="caution">
    <text evidence="2">The sequence shown here is derived from an EMBL/GenBank/DDBJ whole genome shotgun (WGS) entry which is preliminary data.</text>
</comment>
<proteinExistence type="predicted"/>
<dbReference type="AlphaFoldDB" id="A0A2M7W0K0"/>
<gene>
    <name evidence="2" type="ORF">COX64_05045</name>
</gene>
<feature type="transmembrane region" description="Helical" evidence="1">
    <location>
        <begin position="12"/>
        <end position="30"/>
    </location>
</feature>
<sequence>MVYVEKVRKCWVVFVFSLGFTFAVMLYLHLNSTYNKIDKTETQQQIENLTVANFASQNISQWTLGFDSLINEYYGHSP</sequence>
<name>A0A2M7W0K0_9BACT</name>
<dbReference type="Proteomes" id="UP000228952">
    <property type="component" value="Unassembled WGS sequence"/>
</dbReference>
<accession>A0A2M7W0K0</accession>